<dbReference type="RefSeq" id="WP_184923854.1">
    <property type="nucleotide sequence ID" value="NZ_JACHJR010000001.1"/>
</dbReference>
<accession>A0A7W7SJW3</accession>
<evidence type="ECO:0000256" key="1">
    <source>
        <dbReference type="SAM" id="SignalP"/>
    </source>
</evidence>
<keyword evidence="4" id="KW-1185">Reference proteome</keyword>
<dbReference type="EMBL" id="JACHJR010000001">
    <property type="protein sequence ID" value="MBB4951707.1"/>
    <property type="molecule type" value="Genomic_DNA"/>
</dbReference>
<feature type="domain" description="Beta-lactamase-related" evidence="2">
    <location>
        <begin position="59"/>
        <end position="386"/>
    </location>
</feature>
<dbReference type="SUPFAM" id="SSF56601">
    <property type="entry name" value="beta-lactamase/transpeptidase-like"/>
    <property type="match status" value="1"/>
</dbReference>
<dbReference type="InterPro" id="IPR050491">
    <property type="entry name" value="AmpC-like"/>
</dbReference>
<dbReference type="InterPro" id="IPR001466">
    <property type="entry name" value="Beta-lactam-related"/>
</dbReference>
<dbReference type="Proteomes" id="UP000573327">
    <property type="component" value="Unassembled WGS sequence"/>
</dbReference>
<evidence type="ECO:0000313" key="4">
    <source>
        <dbReference type="Proteomes" id="UP000573327"/>
    </source>
</evidence>
<dbReference type="Gene3D" id="3.40.710.10">
    <property type="entry name" value="DD-peptidase/beta-lactamase superfamily"/>
    <property type="match status" value="1"/>
</dbReference>
<dbReference type="InterPro" id="IPR012338">
    <property type="entry name" value="Beta-lactam/transpept-like"/>
</dbReference>
<dbReference type="PANTHER" id="PTHR46825">
    <property type="entry name" value="D-ALANYL-D-ALANINE-CARBOXYPEPTIDASE/ENDOPEPTIDASE AMPH"/>
    <property type="match status" value="1"/>
</dbReference>
<organism evidence="3 4">
    <name type="scientific">Kitasatospora gansuensis</name>
    <dbReference type="NCBI Taxonomy" id="258050"/>
    <lineage>
        <taxon>Bacteria</taxon>
        <taxon>Bacillati</taxon>
        <taxon>Actinomycetota</taxon>
        <taxon>Actinomycetes</taxon>
        <taxon>Kitasatosporales</taxon>
        <taxon>Streptomycetaceae</taxon>
        <taxon>Kitasatospora</taxon>
    </lineage>
</organism>
<evidence type="ECO:0000259" key="2">
    <source>
        <dbReference type="Pfam" id="PF00144"/>
    </source>
</evidence>
<feature type="signal peptide" evidence="1">
    <location>
        <begin position="1"/>
        <end position="30"/>
    </location>
</feature>
<gene>
    <name evidence="3" type="ORF">F4556_007242</name>
</gene>
<reference evidence="3 4" key="1">
    <citation type="submission" date="2020-08" db="EMBL/GenBank/DDBJ databases">
        <title>Sequencing the genomes of 1000 actinobacteria strains.</title>
        <authorList>
            <person name="Klenk H.-P."/>
        </authorList>
    </citation>
    <scope>NUCLEOTIDE SEQUENCE [LARGE SCALE GENOMIC DNA]</scope>
    <source>
        <strain evidence="3 4">DSM 44786</strain>
    </source>
</reference>
<feature type="chain" id="PRO_5039520977" evidence="1">
    <location>
        <begin position="31"/>
        <end position="408"/>
    </location>
</feature>
<protein>
    <submittedName>
        <fullName evidence="3">CubicO group peptidase (Beta-lactamase class C family)</fullName>
    </submittedName>
</protein>
<dbReference type="PANTHER" id="PTHR46825:SF7">
    <property type="entry name" value="D-ALANYL-D-ALANINE CARBOXYPEPTIDASE"/>
    <property type="match status" value="1"/>
</dbReference>
<sequence>MRPTRSTSLLRLAAVTAATALVALGTPVTATEAAAVDGRRPCVSSRPPEGGPALDILRIAEQAKAELDLKSVILRVTVDGREVITTALGESMTGVPAEPAMHFRNGNVAISYMGTALLRLVDQGVVGLDEPVARWLPDLRHGDRITLRMLADSTTGLVDYVTTPGFGDQVVADPFRQWTAAELVAISTGQDEWYEPGTNWSYSHANFVLLGAALEKITQTPLDVLLQQQIMGPLGLDETRNSFTPDIPTPVLHAFTADRGTYEESSFWNPSWTTAPGAVQTTDICDLARSAAAIGSGELLSPASYQELLNPGTVGLGRPTKTCPEKVCLPNTEATHYGMGLLVLGDWVSQHPLFFGYTAAQAYLPCEHLTIAVSTTKGRGTPEGHTAQQITQRIAAALAPEHPIPDFS</sequence>
<keyword evidence="1" id="KW-0732">Signal</keyword>
<name>A0A7W7SJW3_9ACTN</name>
<proteinExistence type="predicted"/>
<dbReference type="Pfam" id="PF00144">
    <property type="entry name" value="Beta-lactamase"/>
    <property type="match status" value="1"/>
</dbReference>
<dbReference type="AlphaFoldDB" id="A0A7W7SJW3"/>
<comment type="caution">
    <text evidence="3">The sequence shown here is derived from an EMBL/GenBank/DDBJ whole genome shotgun (WGS) entry which is preliminary data.</text>
</comment>
<evidence type="ECO:0000313" key="3">
    <source>
        <dbReference type="EMBL" id="MBB4951707.1"/>
    </source>
</evidence>